<feature type="domain" description="Phospholipid/glycerol acyltransferase" evidence="13">
    <location>
        <begin position="75"/>
        <end position="187"/>
    </location>
</feature>
<dbReference type="InterPro" id="IPR004552">
    <property type="entry name" value="AGP_acyltrans"/>
</dbReference>
<evidence type="ECO:0000256" key="12">
    <source>
        <dbReference type="SAM" id="MobiDB-lite"/>
    </source>
</evidence>
<dbReference type="SMART" id="SM00563">
    <property type="entry name" value="PlsC"/>
    <property type="match status" value="1"/>
</dbReference>
<gene>
    <name evidence="14" type="ORF">QU481_17300</name>
</gene>
<dbReference type="RefSeq" id="WP_289831276.1">
    <property type="nucleotide sequence ID" value="NZ_JAUEDK010000038.1"/>
</dbReference>
<evidence type="ECO:0000256" key="8">
    <source>
        <dbReference type="ARBA" id="ARBA00022679"/>
    </source>
</evidence>
<dbReference type="Proteomes" id="UP001168540">
    <property type="component" value="Unassembled WGS sequence"/>
</dbReference>
<proteinExistence type="inferred from homology"/>
<evidence type="ECO:0000256" key="4">
    <source>
        <dbReference type="ARBA" id="ARBA00008655"/>
    </source>
</evidence>
<comment type="pathway">
    <text evidence="2">Phospholipid metabolism; CDP-diacylglycerol biosynthesis; CDP-diacylglycerol from sn-glycerol 3-phosphate: step 2/3.</text>
</comment>
<evidence type="ECO:0000256" key="5">
    <source>
        <dbReference type="ARBA" id="ARBA00013211"/>
    </source>
</evidence>
<protein>
    <recommendedName>
        <fullName evidence="6 11">1-acyl-sn-glycerol-3-phosphate acyltransferase</fullName>
        <ecNumber evidence="5 11">2.3.1.51</ecNumber>
    </recommendedName>
</protein>
<keyword evidence="11" id="KW-1208">Phospholipid metabolism</keyword>
<sequence length="275" mass="30218">MPGRPTTSFPTRLGRSARLLSHLFLGLYVLAFRYPRLSHAARAAINQRWSAQLIRILGMKVRVLGKAPGLLAHNTLLVANHVSWLDIFALNSVTVSHFVAKRELRRWPVIGWMIKNAGTVFIDRTSRRDASRVNEQLAHSLSQGSCMAVFPEGTTTDGTDLLPFKASLFESARMAGSHVQPVALRYLDEHGRLTTLPAYIDKISLVRSLGRILSMPSGTVELVFGQTLQAHAEEECSRFQLAEAARAEVASGLGLTPPAPAQPRKPTRTPDDLPA</sequence>
<dbReference type="NCBIfam" id="TIGR00530">
    <property type="entry name" value="AGP_acyltrn"/>
    <property type="match status" value="1"/>
</dbReference>
<comment type="domain">
    <text evidence="11">The HXXXXD motif is essential for acyltransferase activity and may constitute the binding site for the phosphate moiety of the glycerol-3-phosphate.</text>
</comment>
<keyword evidence="15" id="KW-1185">Reference proteome</keyword>
<dbReference type="EC" id="2.3.1.51" evidence="5 11"/>
<evidence type="ECO:0000256" key="2">
    <source>
        <dbReference type="ARBA" id="ARBA00004728"/>
    </source>
</evidence>
<keyword evidence="10 11" id="KW-0012">Acyltransferase</keyword>
<dbReference type="InterPro" id="IPR002123">
    <property type="entry name" value="Plipid/glycerol_acylTrfase"/>
</dbReference>
<dbReference type="SUPFAM" id="SSF69593">
    <property type="entry name" value="Glycerol-3-phosphate (1)-acyltransferase"/>
    <property type="match status" value="1"/>
</dbReference>
<name>A0ABT7XS50_9NEIS</name>
<dbReference type="EMBL" id="JAUEDK010000038">
    <property type="protein sequence ID" value="MDN0076623.1"/>
    <property type="molecule type" value="Genomic_DNA"/>
</dbReference>
<keyword evidence="7 11" id="KW-0444">Lipid biosynthesis</keyword>
<evidence type="ECO:0000256" key="9">
    <source>
        <dbReference type="ARBA" id="ARBA00023098"/>
    </source>
</evidence>
<keyword evidence="11" id="KW-0594">Phospholipid biosynthesis</keyword>
<comment type="caution">
    <text evidence="14">The sequence shown here is derived from an EMBL/GenBank/DDBJ whole genome shotgun (WGS) entry which is preliminary data.</text>
</comment>
<keyword evidence="9 11" id="KW-0443">Lipid metabolism</keyword>
<evidence type="ECO:0000256" key="3">
    <source>
        <dbReference type="ARBA" id="ARBA00005189"/>
    </source>
</evidence>
<comment type="similarity">
    <text evidence="4 11">Belongs to the 1-acyl-sn-glycerol-3-phosphate acyltransferase family.</text>
</comment>
<evidence type="ECO:0000256" key="10">
    <source>
        <dbReference type="ARBA" id="ARBA00023315"/>
    </source>
</evidence>
<evidence type="ECO:0000256" key="6">
    <source>
        <dbReference type="ARBA" id="ARBA00016139"/>
    </source>
</evidence>
<comment type="pathway">
    <text evidence="3">Lipid metabolism.</text>
</comment>
<dbReference type="GO" id="GO:0016746">
    <property type="term" value="F:acyltransferase activity"/>
    <property type="evidence" value="ECO:0007669"/>
    <property type="project" value="UniProtKB-KW"/>
</dbReference>
<reference evidence="14" key="1">
    <citation type="submission" date="2023-06" db="EMBL/GenBank/DDBJ databases">
        <authorList>
            <person name="Zhang S."/>
        </authorList>
    </citation>
    <scope>NUCLEOTIDE SEQUENCE</scope>
    <source>
        <strain evidence="14">SG2303</strain>
    </source>
</reference>
<evidence type="ECO:0000259" key="13">
    <source>
        <dbReference type="SMART" id="SM00563"/>
    </source>
</evidence>
<dbReference type="CDD" id="cd07989">
    <property type="entry name" value="LPLAT_AGPAT-like"/>
    <property type="match status" value="1"/>
</dbReference>
<comment type="catalytic activity">
    <reaction evidence="1 11">
        <text>a 1-acyl-sn-glycero-3-phosphate + an acyl-CoA = a 1,2-diacyl-sn-glycero-3-phosphate + CoA</text>
        <dbReference type="Rhea" id="RHEA:19709"/>
        <dbReference type="ChEBI" id="CHEBI:57287"/>
        <dbReference type="ChEBI" id="CHEBI:57970"/>
        <dbReference type="ChEBI" id="CHEBI:58342"/>
        <dbReference type="ChEBI" id="CHEBI:58608"/>
        <dbReference type="EC" id="2.3.1.51"/>
    </reaction>
</comment>
<evidence type="ECO:0000256" key="7">
    <source>
        <dbReference type="ARBA" id="ARBA00022516"/>
    </source>
</evidence>
<organism evidence="14 15">
    <name type="scientific">Crenobacter oryzisoli</name>
    <dbReference type="NCBI Taxonomy" id="3056844"/>
    <lineage>
        <taxon>Bacteria</taxon>
        <taxon>Pseudomonadati</taxon>
        <taxon>Pseudomonadota</taxon>
        <taxon>Betaproteobacteria</taxon>
        <taxon>Neisseriales</taxon>
        <taxon>Neisseriaceae</taxon>
        <taxon>Crenobacter</taxon>
    </lineage>
</organism>
<keyword evidence="8 11" id="KW-0808">Transferase</keyword>
<feature type="region of interest" description="Disordered" evidence="12">
    <location>
        <begin position="250"/>
        <end position="275"/>
    </location>
</feature>
<evidence type="ECO:0000313" key="14">
    <source>
        <dbReference type="EMBL" id="MDN0076623.1"/>
    </source>
</evidence>
<evidence type="ECO:0000256" key="11">
    <source>
        <dbReference type="RuleBase" id="RU361267"/>
    </source>
</evidence>
<evidence type="ECO:0000256" key="1">
    <source>
        <dbReference type="ARBA" id="ARBA00001141"/>
    </source>
</evidence>
<dbReference type="PANTHER" id="PTHR10434">
    <property type="entry name" value="1-ACYL-SN-GLYCEROL-3-PHOSPHATE ACYLTRANSFERASE"/>
    <property type="match status" value="1"/>
</dbReference>
<dbReference type="Pfam" id="PF01553">
    <property type="entry name" value="Acyltransferase"/>
    <property type="match status" value="1"/>
</dbReference>
<evidence type="ECO:0000313" key="15">
    <source>
        <dbReference type="Proteomes" id="UP001168540"/>
    </source>
</evidence>
<dbReference type="PANTHER" id="PTHR10434:SF64">
    <property type="entry name" value="1-ACYL-SN-GLYCEROL-3-PHOSPHATE ACYLTRANSFERASE-RELATED"/>
    <property type="match status" value="1"/>
</dbReference>
<accession>A0ABT7XS50</accession>